<dbReference type="Proteomes" id="UP001329430">
    <property type="component" value="Chromosome 4"/>
</dbReference>
<evidence type="ECO:0000256" key="1">
    <source>
        <dbReference type="SAM" id="Phobius"/>
    </source>
</evidence>
<dbReference type="InterPro" id="IPR012464">
    <property type="entry name" value="DUF1676"/>
</dbReference>
<dbReference type="GO" id="GO:0016020">
    <property type="term" value="C:membrane"/>
    <property type="evidence" value="ECO:0007669"/>
    <property type="project" value="TreeGrafter"/>
</dbReference>
<sequence length="218" mass="23114">MYRFLVFIGVLIISANLASSTKEGVDFKDGIRIVGKLFRHFVNSQPEDYKLTDGVHLISTSTANAIDARAVDDMSVMGVIENYVRTHEVRIKLSELMPNGEELARVFRSDGEEANVDVGTGRAKNKGGGGGGGILMLGGMFASMMGAIGIGGVGLLAMKALAVSAMALMLAALIGVKSLASGGGHDDHQVIHAGGHGHRRKREAAEMAYRAWYPNVQS</sequence>
<reference evidence="3 4" key="1">
    <citation type="journal article" date="2024" name="Insects">
        <title>An Improved Chromosome-Level Genome Assembly of the Firefly Pyrocoelia pectoralis.</title>
        <authorList>
            <person name="Fu X."/>
            <person name="Meyer-Rochow V.B."/>
            <person name="Ballantyne L."/>
            <person name="Zhu X."/>
        </authorList>
    </citation>
    <scope>NUCLEOTIDE SEQUENCE [LARGE SCALE GENOMIC DNA]</scope>
    <source>
        <strain evidence="3">XCY_ONT2</strain>
    </source>
</reference>
<keyword evidence="1" id="KW-0812">Transmembrane</keyword>
<evidence type="ECO:0000313" key="3">
    <source>
        <dbReference type="EMBL" id="KAK5644806.1"/>
    </source>
</evidence>
<accession>A0AAN7VGP0</accession>
<proteinExistence type="predicted"/>
<evidence type="ECO:0000313" key="4">
    <source>
        <dbReference type="Proteomes" id="UP001329430"/>
    </source>
</evidence>
<feature type="signal peptide" evidence="2">
    <location>
        <begin position="1"/>
        <end position="20"/>
    </location>
</feature>
<feature type="chain" id="PRO_5042855516" evidence="2">
    <location>
        <begin position="21"/>
        <end position="218"/>
    </location>
</feature>
<name>A0AAN7VGP0_9COLE</name>
<keyword evidence="1" id="KW-0472">Membrane</keyword>
<keyword evidence="1" id="KW-1133">Transmembrane helix</keyword>
<keyword evidence="4" id="KW-1185">Reference proteome</keyword>
<dbReference type="EMBL" id="JAVRBK010000004">
    <property type="protein sequence ID" value="KAK5644806.1"/>
    <property type="molecule type" value="Genomic_DNA"/>
</dbReference>
<dbReference type="AlphaFoldDB" id="A0AAN7VGP0"/>
<gene>
    <name evidence="3" type="ORF">RI129_006106</name>
</gene>
<feature type="transmembrane region" description="Helical" evidence="1">
    <location>
        <begin position="160"/>
        <end position="180"/>
    </location>
</feature>
<dbReference type="Pfam" id="PF07898">
    <property type="entry name" value="DUF1676"/>
    <property type="match status" value="1"/>
</dbReference>
<feature type="transmembrane region" description="Helical" evidence="1">
    <location>
        <begin position="134"/>
        <end position="153"/>
    </location>
</feature>
<dbReference type="PANTHER" id="PTHR21879">
    <property type="entry name" value="FI03362P-RELATED-RELATED"/>
    <property type="match status" value="1"/>
</dbReference>
<protein>
    <submittedName>
        <fullName evidence="3">Uncharacterized protein</fullName>
    </submittedName>
</protein>
<dbReference type="PANTHER" id="PTHR21879:SF23">
    <property type="entry name" value="IP06949P"/>
    <property type="match status" value="1"/>
</dbReference>
<keyword evidence="2" id="KW-0732">Signal</keyword>
<evidence type="ECO:0000256" key="2">
    <source>
        <dbReference type="SAM" id="SignalP"/>
    </source>
</evidence>
<comment type="caution">
    <text evidence="3">The sequence shown here is derived from an EMBL/GenBank/DDBJ whole genome shotgun (WGS) entry which is preliminary data.</text>
</comment>
<organism evidence="3 4">
    <name type="scientific">Pyrocoelia pectoralis</name>
    <dbReference type="NCBI Taxonomy" id="417401"/>
    <lineage>
        <taxon>Eukaryota</taxon>
        <taxon>Metazoa</taxon>
        <taxon>Ecdysozoa</taxon>
        <taxon>Arthropoda</taxon>
        <taxon>Hexapoda</taxon>
        <taxon>Insecta</taxon>
        <taxon>Pterygota</taxon>
        <taxon>Neoptera</taxon>
        <taxon>Endopterygota</taxon>
        <taxon>Coleoptera</taxon>
        <taxon>Polyphaga</taxon>
        <taxon>Elateriformia</taxon>
        <taxon>Elateroidea</taxon>
        <taxon>Lampyridae</taxon>
        <taxon>Lampyrinae</taxon>
        <taxon>Pyrocoelia</taxon>
    </lineage>
</organism>